<dbReference type="STRING" id="1121419.SAMN05443529_10830"/>
<organism evidence="7 8">
    <name type="scientific">Desulfosporosinus hippei DSM 8344</name>
    <dbReference type="NCBI Taxonomy" id="1121419"/>
    <lineage>
        <taxon>Bacteria</taxon>
        <taxon>Bacillati</taxon>
        <taxon>Bacillota</taxon>
        <taxon>Clostridia</taxon>
        <taxon>Eubacteriales</taxon>
        <taxon>Desulfitobacteriaceae</taxon>
        <taxon>Desulfosporosinus</taxon>
    </lineage>
</organism>
<evidence type="ECO:0000256" key="5">
    <source>
        <dbReference type="SAM" id="Phobius"/>
    </source>
</evidence>
<dbReference type="RefSeq" id="WP_092332326.1">
    <property type="nucleotide sequence ID" value="NZ_FNCP01000008.1"/>
</dbReference>
<comment type="subcellular location">
    <subcellularLocation>
        <location evidence="1">Endomembrane system</location>
        <topology evidence="1">Multi-pass membrane protein</topology>
    </subcellularLocation>
</comment>
<dbReference type="EMBL" id="FNCP01000008">
    <property type="protein sequence ID" value="SDG94779.1"/>
    <property type="molecule type" value="Genomic_DNA"/>
</dbReference>
<evidence type="ECO:0000259" key="6">
    <source>
        <dbReference type="Pfam" id="PF06803"/>
    </source>
</evidence>
<keyword evidence="4 5" id="KW-0472">Membrane</keyword>
<dbReference type="Pfam" id="PF06803">
    <property type="entry name" value="DUF1232"/>
    <property type="match status" value="1"/>
</dbReference>
<evidence type="ECO:0000256" key="2">
    <source>
        <dbReference type="ARBA" id="ARBA00022692"/>
    </source>
</evidence>
<keyword evidence="8" id="KW-1185">Reference proteome</keyword>
<evidence type="ECO:0000256" key="4">
    <source>
        <dbReference type="ARBA" id="ARBA00023136"/>
    </source>
</evidence>
<dbReference type="GO" id="GO:0012505">
    <property type="term" value="C:endomembrane system"/>
    <property type="evidence" value="ECO:0007669"/>
    <property type="project" value="UniProtKB-SubCell"/>
</dbReference>
<feature type="transmembrane region" description="Helical" evidence="5">
    <location>
        <begin position="68"/>
        <end position="87"/>
    </location>
</feature>
<accession>A0A1G7YER0</accession>
<dbReference type="AlphaFoldDB" id="A0A1G7YER0"/>
<evidence type="ECO:0000256" key="1">
    <source>
        <dbReference type="ARBA" id="ARBA00004127"/>
    </source>
</evidence>
<evidence type="ECO:0000313" key="7">
    <source>
        <dbReference type="EMBL" id="SDG94779.1"/>
    </source>
</evidence>
<dbReference type="InterPro" id="IPR010652">
    <property type="entry name" value="DUF1232"/>
</dbReference>
<dbReference type="Proteomes" id="UP000198656">
    <property type="component" value="Unassembled WGS sequence"/>
</dbReference>
<protein>
    <submittedName>
        <fullName evidence="7">Uncharacterized membrane protein YkvA, DUF1232 family</fullName>
    </submittedName>
</protein>
<reference evidence="8" key="1">
    <citation type="submission" date="2016-10" db="EMBL/GenBank/DDBJ databases">
        <authorList>
            <person name="Varghese N."/>
            <person name="Submissions S."/>
        </authorList>
    </citation>
    <scope>NUCLEOTIDE SEQUENCE [LARGE SCALE GENOMIC DNA]</scope>
    <source>
        <strain evidence="8">DSM 8344</strain>
    </source>
</reference>
<name>A0A1G7YER0_9FIRM</name>
<dbReference type="OrthoDB" id="9800202at2"/>
<gene>
    <name evidence="7" type="ORF">SAMN05443529_10830</name>
</gene>
<sequence length="147" mass="16879">MDIDDKKLKPFKAKALEYIKDKDKSMGLLNEAIQKASAQRNRLGEVWEKLHLLFSVFRDWLNGSYKELPKRSLFMIVLGIVYFVSPIDGVFDYIPFGGLIDDAAVAGFVISQVSADLEKYKLWKKQVNSEIELEKNRENSSSQMVEL</sequence>
<keyword evidence="2 5" id="KW-0812">Transmembrane</keyword>
<proteinExistence type="predicted"/>
<keyword evidence="3 5" id="KW-1133">Transmembrane helix</keyword>
<feature type="domain" description="DUF1232" evidence="6">
    <location>
        <begin position="74"/>
        <end position="107"/>
    </location>
</feature>
<evidence type="ECO:0000313" key="8">
    <source>
        <dbReference type="Proteomes" id="UP000198656"/>
    </source>
</evidence>
<evidence type="ECO:0000256" key="3">
    <source>
        <dbReference type="ARBA" id="ARBA00022989"/>
    </source>
</evidence>